<evidence type="ECO:0008006" key="4">
    <source>
        <dbReference type="Google" id="ProtNLM"/>
    </source>
</evidence>
<dbReference type="EMBL" id="JAGKQM010000016">
    <property type="protein sequence ID" value="KAH0874275.1"/>
    <property type="molecule type" value="Genomic_DNA"/>
</dbReference>
<dbReference type="Proteomes" id="UP000824890">
    <property type="component" value="Unassembled WGS sequence"/>
</dbReference>
<sequence>MLNLLLSRGINSRTFYIAKSPCKKGEQASGSNLAEKEVDGDRSGGSSDEAVCFFSMTPETSMLQPRRTCHTCWCSSLGLEEILQWSSMGRGGSHNTIFAGFCLREEVIPLHRLRRLSAAFVCGLVVLRFSMSYELLSLVVAFPVDFPFLYLVAASSRILLSLKMLALICWKIEALDSSLFQYGFADGEVPLEEAHVSRS</sequence>
<feature type="region of interest" description="Disordered" evidence="1">
    <location>
        <begin position="23"/>
        <end position="46"/>
    </location>
</feature>
<gene>
    <name evidence="2" type="ORF">HID58_071637</name>
</gene>
<name>A0ABQ7Z263_BRANA</name>
<evidence type="ECO:0000313" key="3">
    <source>
        <dbReference type="Proteomes" id="UP000824890"/>
    </source>
</evidence>
<reference evidence="2 3" key="1">
    <citation type="submission" date="2021-05" db="EMBL/GenBank/DDBJ databases">
        <title>Genome Assembly of Synthetic Allotetraploid Brassica napus Reveals Homoeologous Exchanges between Subgenomes.</title>
        <authorList>
            <person name="Davis J.T."/>
        </authorList>
    </citation>
    <scope>NUCLEOTIDE SEQUENCE [LARGE SCALE GENOMIC DNA]</scope>
    <source>
        <strain evidence="3">cv. Da-Ae</strain>
        <tissue evidence="2">Seedling</tissue>
    </source>
</reference>
<proteinExistence type="predicted"/>
<organism evidence="2 3">
    <name type="scientific">Brassica napus</name>
    <name type="common">Rape</name>
    <dbReference type="NCBI Taxonomy" id="3708"/>
    <lineage>
        <taxon>Eukaryota</taxon>
        <taxon>Viridiplantae</taxon>
        <taxon>Streptophyta</taxon>
        <taxon>Embryophyta</taxon>
        <taxon>Tracheophyta</taxon>
        <taxon>Spermatophyta</taxon>
        <taxon>Magnoliopsida</taxon>
        <taxon>eudicotyledons</taxon>
        <taxon>Gunneridae</taxon>
        <taxon>Pentapetalae</taxon>
        <taxon>rosids</taxon>
        <taxon>malvids</taxon>
        <taxon>Brassicales</taxon>
        <taxon>Brassicaceae</taxon>
        <taxon>Brassiceae</taxon>
        <taxon>Brassica</taxon>
    </lineage>
</organism>
<protein>
    <recommendedName>
        <fullName evidence="4">Transmembrane protein</fullName>
    </recommendedName>
</protein>
<comment type="caution">
    <text evidence="2">The sequence shown here is derived from an EMBL/GenBank/DDBJ whole genome shotgun (WGS) entry which is preliminary data.</text>
</comment>
<keyword evidence="3" id="KW-1185">Reference proteome</keyword>
<evidence type="ECO:0000256" key="1">
    <source>
        <dbReference type="SAM" id="MobiDB-lite"/>
    </source>
</evidence>
<evidence type="ECO:0000313" key="2">
    <source>
        <dbReference type="EMBL" id="KAH0874275.1"/>
    </source>
</evidence>
<accession>A0ABQ7Z263</accession>